<evidence type="ECO:0000256" key="8">
    <source>
        <dbReference type="ARBA" id="ARBA00023014"/>
    </source>
</evidence>
<reference evidence="12 13" key="1">
    <citation type="submission" date="2014-11" db="EMBL/GenBank/DDBJ databases">
        <title>Genomics and ecophysiology of heterotrophic nitrogen fixing bacteria isolated from estuarine surface water.</title>
        <authorList>
            <person name="Bentzon-Tilia M."/>
            <person name="Severin I."/>
            <person name="Hansen L.H."/>
            <person name="Riemann L."/>
        </authorList>
    </citation>
    <scope>NUCLEOTIDE SEQUENCE [LARGE SCALE GENOMIC DNA]</scope>
    <source>
        <strain evidence="12 13">BAL398</strain>
    </source>
</reference>
<dbReference type="PANTHER" id="PTHR43082">
    <property type="entry name" value="FERREDOXIN-LIKE"/>
    <property type="match status" value="1"/>
</dbReference>
<dbReference type="GO" id="GO:0051536">
    <property type="term" value="F:iron-sulfur cluster binding"/>
    <property type="evidence" value="ECO:0007669"/>
    <property type="project" value="UniProtKB-KW"/>
</dbReference>
<evidence type="ECO:0000256" key="3">
    <source>
        <dbReference type="ARBA" id="ARBA00020378"/>
    </source>
</evidence>
<keyword evidence="4 10" id="KW-0813">Transport</keyword>
<dbReference type="Proteomes" id="UP000032515">
    <property type="component" value="Unassembled WGS sequence"/>
</dbReference>
<name>A0A0D7E0Z4_RHOPL</name>
<evidence type="ECO:0000313" key="13">
    <source>
        <dbReference type="Proteomes" id="UP000032515"/>
    </source>
</evidence>
<keyword evidence="8 10" id="KW-0411">Iron-sulfur</keyword>
<dbReference type="AlphaFoldDB" id="A0A0D7E0Z4"/>
<evidence type="ECO:0000259" key="11">
    <source>
        <dbReference type="PROSITE" id="PS51379"/>
    </source>
</evidence>
<keyword evidence="5 10" id="KW-0479">Metal-binding</keyword>
<feature type="domain" description="4Fe-4S ferredoxin-type" evidence="11">
    <location>
        <begin position="57"/>
        <end position="87"/>
    </location>
</feature>
<dbReference type="PANTHER" id="PTHR43082:SF3">
    <property type="entry name" value="FERREDOXIN-LIKE PROTEIN YDIT"/>
    <property type="match status" value="1"/>
</dbReference>
<sequence>MTTEIAVRVEDKLFQNRYQVDVGQAHIKVKPHTKPSPALLALLKACPAHCYELNSNGQVEIAADGCVECGTCRVIAEPGGDIEWSYPRGGYGVLFKFG</sequence>
<dbReference type="STRING" id="1421013.GCA_000504425_02286"/>
<keyword evidence="7 10" id="KW-0408">Iron</keyword>
<dbReference type="OrthoDB" id="9800260at2"/>
<dbReference type="Gene3D" id="3.30.70.20">
    <property type="match status" value="1"/>
</dbReference>
<dbReference type="InterPro" id="IPR012206">
    <property type="entry name" value="Fd_FixX"/>
</dbReference>
<keyword evidence="9" id="KW-0535">Nitrogen fixation</keyword>
<evidence type="ECO:0000256" key="1">
    <source>
        <dbReference type="ARBA" id="ARBA00003208"/>
    </source>
</evidence>
<evidence type="ECO:0000256" key="5">
    <source>
        <dbReference type="ARBA" id="ARBA00022723"/>
    </source>
</evidence>
<protein>
    <recommendedName>
        <fullName evidence="3 10">Ferredoxin-like protein</fullName>
    </recommendedName>
</protein>
<dbReference type="InterPro" id="IPR017896">
    <property type="entry name" value="4Fe4S_Fe-S-bd"/>
</dbReference>
<gene>
    <name evidence="12" type="ORF">OO17_28535</name>
</gene>
<accession>A0A0D7E0Z4</accession>
<keyword evidence="6 10" id="KW-0249">Electron transport</keyword>
<organism evidence="12 13">
    <name type="scientific">Rhodopseudomonas palustris</name>
    <dbReference type="NCBI Taxonomy" id="1076"/>
    <lineage>
        <taxon>Bacteria</taxon>
        <taxon>Pseudomonadati</taxon>
        <taxon>Pseudomonadota</taxon>
        <taxon>Alphaproteobacteria</taxon>
        <taxon>Hyphomicrobiales</taxon>
        <taxon>Nitrobacteraceae</taxon>
        <taxon>Rhodopseudomonas</taxon>
    </lineage>
</organism>
<comment type="function">
    <text evidence="1 10">Could be a 3Fe-4S cluster-containing protein.</text>
</comment>
<dbReference type="PATRIC" id="fig|1076.23.peg.4040"/>
<dbReference type="SUPFAM" id="SSF54862">
    <property type="entry name" value="4Fe-4S ferredoxins"/>
    <property type="match status" value="1"/>
</dbReference>
<dbReference type="InterPro" id="IPR007859">
    <property type="entry name" value="ETF-QO/FixX_C"/>
</dbReference>
<dbReference type="Pfam" id="PF05187">
    <property type="entry name" value="Fer4_ETF_QO"/>
    <property type="match status" value="1"/>
</dbReference>
<evidence type="ECO:0000256" key="2">
    <source>
        <dbReference type="ARBA" id="ARBA00009192"/>
    </source>
</evidence>
<comment type="caution">
    <text evidence="12">The sequence shown here is derived from an EMBL/GenBank/DDBJ whole genome shotgun (WGS) entry which is preliminary data.</text>
</comment>
<evidence type="ECO:0000256" key="9">
    <source>
        <dbReference type="ARBA" id="ARBA00023231"/>
    </source>
</evidence>
<dbReference type="RefSeq" id="WP_044418484.1">
    <property type="nucleotide sequence ID" value="NZ_JXXE01000757.1"/>
</dbReference>
<dbReference type="PIRSF" id="PIRSF036548">
    <property type="entry name" value="Fdx_FixX"/>
    <property type="match status" value="1"/>
</dbReference>
<evidence type="ECO:0000256" key="10">
    <source>
        <dbReference type="PIRNR" id="PIRNR036548"/>
    </source>
</evidence>
<dbReference type="EMBL" id="JXXE01000757">
    <property type="protein sequence ID" value="KIZ33322.1"/>
    <property type="molecule type" value="Genomic_DNA"/>
</dbReference>
<dbReference type="GO" id="GO:0005506">
    <property type="term" value="F:iron ion binding"/>
    <property type="evidence" value="ECO:0007669"/>
    <property type="project" value="UniProtKB-UniRule"/>
</dbReference>
<comment type="similarity">
    <text evidence="2">To ferredoxins from P.putida and C.tartarivorum, ferredoxin I from A.vinelandii, ferredoxin II from D.desulfuricans.</text>
</comment>
<evidence type="ECO:0000256" key="6">
    <source>
        <dbReference type="ARBA" id="ARBA00022982"/>
    </source>
</evidence>
<evidence type="ECO:0000256" key="7">
    <source>
        <dbReference type="ARBA" id="ARBA00023004"/>
    </source>
</evidence>
<evidence type="ECO:0000256" key="4">
    <source>
        <dbReference type="ARBA" id="ARBA00022448"/>
    </source>
</evidence>
<evidence type="ECO:0000313" key="12">
    <source>
        <dbReference type="EMBL" id="KIZ33322.1"/>
    </source>
</evidence>
<dbReference type="PROSITE" id="PS51379">
    <property type="entry name" value="4FE4S_FER_2"/>
    <property type="match status" value="1"/>
</dbReference>
<proteinExistence type="predicted"/>